<gene>
    <name evidence="3" type="ORF">ACFQ03_10410</name>
</gene>
<accession>A0ABW3D8A8</accession>
<dbReference type="EMBL" id="JBHTIU010000031">
    <property type="protein sequence ID" value="MFD0869563.1"/>
    <property type="molecule type" value="Genomic_DNA"/>
</dbReference>
<dbReference type="PIRSF" id="PIRSF016184">
    <property type="entry name" value="PhzC_PhzF"/>
    <property type="match status" value="1"/>
</dbReference>
<organism evidence="3 4">
    <name type="scientific">Paenibacillus residui</name>
    <dbReference type="NCBI Taxonomy" id="629724"/>
    <lineage>
        <taxon>Bacteria</taxon>
        <taxon>Bacillati</taxon>
        <taxon>Bacillota</taxon>
        <taxon>Bacilli</taxon>
        <taxon>Bacillales</taxon>
        <taxon>Paenibacillaceae</taxon>
        <taxon>Paenibacillus</taxon>
    </lineage>
</organism>
<dbReference type="SUPFAM" id="SSF54506">
    <property type="entry name" value="Diaminopimelate epimerase-like"/>
    <property type="match status" value="1"/>
</dbReference>
<dbReference type="NCBIfam" id="TIGR00654">
    <property type="entry name" value="PhzF_family"/>
    <property type="match status" value="1"/>
</dbReference>
<evidence type="ECO:0000256" key="2">
    <source>
        <dbReference type="ARBA" id="ARBA00023235"/>
    </source>
</evidence>
<reference evidence="4" key="1">
    <citation type="journal article" date="2019" name="Int. J. Syst. Evol. Microbiol.">
        <title>The Global Catalogue of Microorganisms (GCM) 10K type strain sequencing project: providing services to taxonomists for standard genome sequencing and annotation.</title>
        <authorList>
            <consortium name="The Broad Institute Genomics Platform"/>
            <consortium name="The Broad Institute Genome Sequencing Center for Infectious Disease"/>
            <person name="Wu L."/>
            <person name="Ma J."/>
        </authorList>
    </citation>
    <scope>NUCLEOTIDE SEQUENCE [LARGE SCALE GENOMIC DNA]</scope>
    <source>
        <strain evidence="4">CCUG 57263</strain>
    </source>
</reference>
<sequence length="296" mass="32777">MKEVNVYHYDAFSSIPNKGNPAGVVLDANGLSEDEMQHIARKVGFNETTFVLKSDKADVRLRFFTPGHEMNLCGHATIASLFCLQERGMIDSANNINIETNAGILPIEIINDINVTTIKMKQANPQFGSFNGDIERLAHSIGLSVEELDDRNPIVYGSTGIWTLLIPVKSLSSFRRMLPKNELFPDILTGNPRCSLHPFCLETIDQNAKMHARHFSSPYSGTVEDPVTGTASGVMGAYYLTYMEPELQEAAFTVEQGLEMNRDGRVKVEVRRAGPGQMDVHISGTVVKVNEFRVSL</sequence>
<keyword evidence="4" id="KW-1185">Reference proteome</keyword>
<evidence type="ECO:0000313" key="3">
    <source>
        <dbReference type="EMBL" id="MFD0869563.1"/>
    </source>
</evidence>
<evidence type="ECO:0000256" key="1">
    <source>
        <dbReference type="ARBA" id="ARBA00008270"/>
    </source>
</evidence>
<dbReference type="Gene3D" id="3.10.310.10">
    <property type="entry name" value="Diaminopimelate Epimerase, Chain A, domain 1"/>
    <property type="match status" value="2"/>
</dbReference>
<keyword evidence="2" id="KW-0413">Isomerase</keyword>
<dbReference type="InterPro" id="IPR003719">
    <property type="entry name" value="Phenazine_PhzF-like"/>
</dbReference>
<protein>
    <submittedName>
        <fullName evidence="3">PhzF family phenazine biosynthesis protein</fullName>
    </submittedName>
</protein>
<comment type="caution">
    <text evidence="3">The sequence shown here is derived from an EMBL/GenBank/DDBJ whole genome shotgun (WGS) entry which is preliminary data.</text>
</comment>
<dbReference type="PANTHER" id="PTHR13774:SF17">
    <property type="entry name" value="PHENAZINE BIOSYNTHESIS-LIKE DOMAIN-CONTAINING PROTEIN"/>
    <property type="match status" value="1"/>
</dbReference>
<name>A0ABW3D8A8_9BACL</name>
<evidence type="ECO:0000313" key="4">
    <source>
        <dbReference type="Proteomes" id="UP001597120"/>
    </source>
</evidence>
<dbReference type="PANTHER" id="PTHR13774">
    <property type="entry name" value="PHENAZINE BIOSYNTHESIS PROTEIN"/>
    <property type="match status" value="1"/>
</dbReference>
<comment type="similarity">
    <text evidence="1">Belongs to the PhzF family.</text>
</comment>
<dbReference type="Proteomes" id="UP001597120">
    <property type="component" value="Unassembled WGS sequence"/>
</dbReference>
<dbReference type="Pfam" id="PF02567">
    <property type="entry name" value="PhzC-PhzF"/>
    <property type="match status" value="1"/>
</dbReference>
<dbReference type="RefSeq" id="WP_379287986.1">
    <property type="nucleotide sequence ID" value="NZ_JBHTIU010000031.1"/>
</dbReference>
<proteinExistence type="inferred from homology"/>